<dbReference type="Gene3D" id="2.60.120.560">
    <property type="entry name" value="Exo-inulinase, domain 1"/>
    <property type="match status" value="2"/>
</dbReference>
<geneLocation type="plasmid" evidence="2 3">
    <name>unnamed3</name>
</geneLocation>
<accession>A0A5B8IA39</accession>
<dbReference type="Gene3D" id="2.60.40.10">
    <property type="entry name" value="Immunoglobulins"/>
    <property type="match status" value="1"/>
</dbReference>
<reference evidence="2 3" key="1">
    <citation type="submission" date="2019-07" db="EMBL/GenBank/DDBJ databases">
        <title>Litoreibacter alkalisoli sp. nov., isolated from saline-alkaline soil.</title>
        <authorList>
            <person name="Wang S."/>
            <person name="Xu L."/>
            <person name="Xing Y.-T."/>
            <person name="Sun J.-Q."/>
        </authorList>
    </citation>
    <scope>NUCLEOTIDE SEQUENCE [LARGE SCALE GENOMIC DNA]</scope>
    <source>
        <strain evidence="2 3">LN3S51</strain>
        <plasmid evidence="2 3">unnamed3</plasmid>
    </source>
</reference>
<dbReference type="InterPro" id="IPR011049">
    <property type="entry name" value="Serralysin-like_metalloprot_C"/>
</dbReference>
<evidence type="ECO:0000259" key="1">
    <source>
        <dbReference type="PROSITE" id="PS50093"/>
    </source>
</evidence>
<evidence type="ECO:0000313" key="3">
    <source>
        <dbReference type="Proteomes" id="UP000318483"/>
    </source>
</evidence>
<dbReference type="SUPFAM" id="SSF49299">
    <property type="entry name" value="PKD domain"/>
    <property type="match status" value="1"/>
</dbReference>
<dbReference type="SUPFAM" id="SSF51120">
    <property type="entry name" value="beta-Roll"/>
    <property type="match status" value="1"/>
</dbReference>
<organism evidence="2 3">
    <name type="scientific">Qingshengfaniella alkalisoli</name>
    <dbReference type="NCBI Taxonomy" id="2599296"/>
    <lineage>
        <taxon>Bacteria</taxon>
        <taxon>Pseudomonadati</taxon>
        <taxon>Pseudomonadota</taxon>
        <taxon>Alphaproteobacteria</taxon>
        <taxon>Rhodobacterales</taxon>
        <taxon>Paracoccaceae</taxon>
        <taxon>Qingshengfaniella</taxon>
    </lineage>
</organism>
<keyword evidence="3" id="KW-1185">Reference proteome</keyword>
<keyword evidence="2" id="KW-0614">Plasmid</keyword>
<proteinExistence type="predicted"/>
<feature type="domain" description="PKD" evidence="1">
    <location>
        <begin position="926"/>
        <end position="1003"/>
    </location>
</feature>
<dbReference type="OrthoDB" id="9773411at2"/>
<name>A0A5B8IA39_9RHOB</name>
<dbReference type="Proteomes" id="UP000318483">
    <property type="component" value="Plasmid unnamed3"/>
</dbReference>
<dbReference type="InterPro" id="IPR000601">
    <property type="entry name" value="PKD_dom"/>
</dbReference>
<evidence type="ECO:0000313" key="2">
    <source>
        <dbReference type="EMBL" id="QDY71275.1"/>
    </source>
</evidence>
<dbReference type="EMBL" id="CP042264">
    <property type="protein sequence ID" value="QDY71275.1"/>
    <property type="molecule type" value="Genomic_DNA"/>
</dbReference>
<dbReference type="PANTHER" id="PTHR43143:SF5">
    <property type="entry name" value="SECRETED PROTEIN"/>
    <property type="match status" value="1"/>
</dbReference>
<dbReference type="SUPFAM" id="SSF56300">
    <property type="entry name" value="Metallo-dependent phosphatases"/>
    <property type="match status" value="1"/>
</dbReference>
<dbReference type="Gene3D" id="2.60.120.200">
    <property type="match status" value="1"/>
</dbReference>
<dbReference type="InterPro" id="IPR051918">
    <property type="entry name" value="STPP_CPPED1"/>
</dbReference>
<gene>
    <name evidence="2" type="ORF">FPZ52_16445</name>
</gene>
<dbReference type="Gene3D" id="2.150.10.10">
    <property type="entry name" value="Serralysin-like metalloprotease, C-terminal"/>
    <property type="match status" value="1"/>
</dbReference>
<dbReference type="InterPro" id="IPR013320">
    <property type="entry name" value="ConA-like_dom_sf"/>
</dbReference>
<dbReference type="InterPro" id="IPR029052">
    <property type="entry name" value="Metallo-depent_PP-like"/>
</dbReference>
<dbReference type="SUPFAM" id="SSF49899">
    <property type="entry name" value="Concanavalin A-like lectins/glucanases"/>
    <property type="match status" value="2"/>
</dbReference>
<sequence>MTPTGASLFQHIFAVRWHGQTQWSRSMTLDLSAHSLGTTGEFGIPGIQGTEIPVLAFEKPTDTQAVTLLPESDVAIDEWVLGLDVYIPEHSGTYTALLQTGDGDADLFLKKSGDNAGIGTMGDYAGKVPFDEWIRVVLSVSVEDSDTVMRKFVNGTLVGTQNLGATDRWAIDPENGLRLFTDNNGETGAGYVSSIFFTSEPPEASELEGLVSTRPVPTTDGFFAQSPAGGSVEINFDDETVNVSYGDAAVILEGSDYRTPVTVGDSKIGYASQFDIAEPGEDIPVLNYAAFESSEGLHVNLPENNGDLTSFTLVWDIMITATNGYQSLLQIDPANTNDGDFFINSNGGIGINSNYTGHVPTGDWARIVLTVEDLGNGSSKLSKYIDGEFVGTQTMPTSRYTLDADKGLLLMADENGEVGSGYLSHFGIAGSALTEAEIVALGTVDGDGPFADADGLGQLGFDGYTPTPEFGLGSAELIEDVPLPPETELAQIKDMLVTPGTDTITYDLEAVFGDGAHSFSVTNTNGDAVSAAIENGMLSLSFDEYGLSDLVVTAIGPNGEELNDNIRIRVAGEGAYTIAILPDTQDYTSNGSIAQSFLDMTGWLADNAANKGIGFVTHVGDITQWATDSQFTFAREAMDVLRDAGIPFSVLPGNHDIGAGGSSNVRDTDNYNEAFSTSYMSEDATYGGVYDQEPDRYDNNYHLWDAPDGTGWIFLNLEFGPRDDVLRWADEILTEFGDRKAMITTHSYNSFAGRHDPLGGPLEAEGAGYNYGLGNDAEGSWDGEEIWRDVIASHPNVVFTAGGHIFGDGAETVVSYNDYGNAVYQFLVNYQNGVANEANQGGGGGNGAIRLVTVDPENDAVYTETYFTDEEDYFEGYRGSEEESRDGLTGDYKGHQEEFENANIGEREALAEADAGHDQLIGAQQGATSATVMLSAYGTTNPKDDIVSWVWTDRDGNVVAQGAETQTELGAGIHDLTLTVTTSEGVISSDDTRVIVKTDAVHLVETFNDGNADGWMIAQTVTAPKLSFGNDEDFGLPPLGSSGTPVLKVDKLSPTDGIHVETGLDGPVEAYTLIYDLYVPGGQGTWTALFQTDITNVTDGELYIRNSGSAGGIGISGQYHGGIDYDAWNRLAVTISIEDGQQYLTKFVNGVQVGRQVVDSNPSDGSRWTIDGEKGFLLFSDENNEVSDVYVSSFAFTPEAMSADEIAALGSADAEGPLSVGQVDGAFQLNFDGALDAADFGTPEVAEVDLSSSSGTGSFFVKGSATIEDSTVEMPEGALFDQSNGSNKLLVWRGGDWDDVVMEVTIRSMDDDTIGVAFNHGKNGHYLLTLNNQENTRQLIRVDADGSTVLASEAGGYTFNIEQDLIVSKVGGRITVTLDGVQLFGGAVFDATPLNGGTVGLYSSGQKSSIFDDVVVRAPELTAEAGQDRLIIDWDRDGQQAVVLNGEASILPDGSADAHWTGRGVDVDGMIAETVLGAGRNDVTLTLDGSAADEITLNVATGDRLIAADRFDDGNHDGWRIVDSTELGGSADWRVIDGALVETSGAYSRELTWNGANNGDVWDRGWSPLGDGVNALKKGSFALWNGDADLTDYAIQTLVTAPEGAVGMMLNYVDENNYYKVELDTRHGLATLVKVVDNYESTIARSATTYTPGESFVLEARIEDGVITATMDGMQLFSLATEDRDIASGSAGVWSWGAAGARFDDIAIVDLSEDFAYEIHGTDNNDRLTGTDADEVFYLGAGRMDMATGGLGADTFVFGQETSNGMRETTRIADFDASIDSLDLCGAEITRVQETGASTMLWIGEDQDQLILAGVTDFDELAFI</sequence>
<dbReference type="InterPro" id="IPR013783">
    <property type="entry name" value="Ig-like_fold"/>
</dbReference>
<dbReference type="KEGG" id="lit:FPZ52_16445"/>
<dbReference type="PANTHER" id="PTHR43143">
    <property type="entry name" value="METALLOPHOSPHOESTERASE, CALCINEURIN SUPERFAMILY"/>
    <property type="match status" value="1"/>
</dbReference>
<dbReference type="PROSITE" id="PS50093">
    <property type="entry name" value="PKD"/>
    <property type="match status" value="1"/>
</dbReference>
<dbReference type="InterPro" id="IPR035986">
    <property type="entry name" value="PKD_dom_sf"/>
</dbReference>
<dbReference type="Gene3D" id="3.60.21.10">
    <property type="match status" value="1"/>
</dbReference>
<protein>
    <recommendedName>
        <fullName evidence="1">PKD domain-containing protein</fullName>
    </recommendedName>
</protein>
<dbReference type="Pfam" id="PF13385">
    <property type="entry name" value="Laminin_G_3"/>
    <property type="match status" value="1"/>
</dbReference>